<evidence type="ECO:0000313" key="11">
    <source>
        <dbReference type="EMBL" id="KAG2372183.1"/>
    </source>
</evidence>
<keyword evidence="7" id="KW-0961">Cell wall biogenesis/degradation</keyword>
<dbReference type="GO" id="GO:0016760">
    <property type="term" value="F:cellulose synthase (UDP-forming) activity"/>
    <property type="evidence" value="ECO:0007669"/>
    <property type="project" value="InterPro"/>
</dbReference>
<gene>
    <name evidence="11" type="ORF">HKW66_Vig0209490</name>
</gene>
<feature type="binding site" evidence="8">
    <location>
        <position position="197"/>
    </location>
    <ligand>
        <name>UDP-alpha-D-glucose</name>
        <dbReference type="ChEBI" id="CHEBI:58885"/>
    </ligand>
</feature>
<dbReference type="PANTHER" id="PTHR13301">
    <property type="entry name" value="X-BOX TRANSCRIPTION FACTOR-RELATED"/>
    <property type="match status" value="1"/>
</dbReference>
<evidence type="ECO:0000256" key="2">
    <source>
        <dbReference type="ARBA" id="ARBA00022676"/>
    </source>
</evidence>
<dbReference type="EMBL" id="JABFOF010000011">
    <property type="protein sequence ID" value="KAG2372183.1"/>
    <property type="molecule type" value="Genomic_DNA"/>
</dbReference>
<evidence type="ECO:0000256" key="5">
    <source>
        <dbReference type="ARBA" id="ARBA00022989"/>
    </source>
</evidence>
<comment type="subcellular location">
    <subcellularLocation>
        <location evidence="1">Endomembrane system</location>
        <topology evidence="1">Multi-pass membrane protein</topology>
    </subcellularLocation>
</comment>
<keyword evidence="4 10" id="KW-0812">Transmembrane</keyword>
<organism evidence="11 12">
    <name type="scientific">Phaseolus angularis</name>
    <name type="common">Azuki bean</name>
    <name type="synonym">Vigna angularis</name>
    <dbReference type="NCBI Taxonomy" id="3914"/>
    <lineage>
        <taxon>Eukaryota</taxon>
        <taxon>Viridiplantae</taxon>
        <taxon>Streptophyta</taxon>
        <taxon>Embryophyta</taxon>
        <taxon>Tracheophyta</taxon>
        <taxon>Spermatophyta</taxon>
        <taxon>Magnoliopsida</taxon>
        <taxon>eudicotyledons</taxon>
        <taxon>Gunneridae</taxon>
        <taxon>Pentapetalae</taxon>
        <taxon>rosids</taxon>
        <taxon>fabids</taxon>
        <taxon>Fabales</taxon>
        <taxon>Fabaceae</taxon>
        <taxon>Papilionoideae</taxon>
        <taxon>50 kb inversion clade</taxon>
        <taxon>NPAAA clade</taxon>
        <taxon>indigoferoid/millettioid clade</taxon>
        <taxon>Phaseoleae</taxon>
        <taxon>Vigna</taxon>
    </lineage>
</organism>
<evidence type="ECO:0000256" key="10">
    <source>
        <dbReference type="SAM" id="Phobius"/>
    </source>
</evidence>
<evidence type="ECO:0000256" key="9">
    <source>
        <dbReference type="PIRSR" id="PIRSR605150-3"/>
    </source>
</evidence>
<keyword evidence="2" id="KW-0328">Glycosyltransferase</keyword>
<dbReference type="InterPro" id="IPR029044">
    <property type="entry name" value="Nucleotide-diphossugar_trans"/>
</dbReference>
<accession>A0A8T0JJT2</accession>
<feature type="transmembrane region" description="Helical" evidence="10">
    <location>
        <begin position="143"/>
        <end position="160"/>
    </location>
</feature>
<dbReference type="FunFam" id="3.90.550.10:FF:000194">
    <property type="entry name" value="Cellulose synthase-like protein G2 isoform A"/>
    <property type="match status" value="1"/>
</dbReference>
<evidence type="ECO:0000256" key="6">
    <source>
        <dbReference type="ARBA" id="ARBA00023136"/>
    </source>
</evidence>
<dbReference type="GO" id="GO:0071555">
    <property type="term" value="P:cell wall organization"/>
    <property type="evidence" value="ECO:0007669"/>
    <property type="project" value="UniProtKB-KW"/>
</dbReference>
<dbReference type="Proteomes" id="UP000743370">
    <property type="component" value="Unassembled WGS sequence"/>
</dbReference>
<feature type="transmembrane region" description="Helical" evidence="10">
    <location>
        <begin position="587"/>
        <end position="608"/>
    </location>
</feature>
<feature type="binding site" evidence="9">
    <location>
        <position position="346"/>
    </location>
    <ligand>
        <name>Mn(2+)</name>
        <dbReference type="ChEBI" id="CHEBI:29035"/>
    </ligand>
</feature>
<evidence type="ECO:0000256" key="7">
    <source>
        <dbReference type="ARBA" id="ARBA00023316"/>
    </source>
</evidence>
<keyword evidence="6 10" id="KW-0472">Membrane</keyword>
<evidence type="ECO:0000256" key="3">
    <source>
        <dbReference type="ARBA" id="ARBA00022679"/>
    </source>
</evidence>
<keyword evidence="5 10" id="KW-1133">Transmembrane helix</keyword>
<feature type="transmembrane region" description="Helical" evidence="10">
    <location>
        <begin position="711"/>
        <end position="737"/>
    </location>
</feature>
<evidence type="ECO:0000256" key="8">
    <source>
        <dbReference type="PIRSR" id="PIRSR605150-2"/>
    </source>
</evidence>
<dbReference type="GO" id="GO:0030244">
    <property type="term" value="P:cellulose biosynthetic process"/>
    <property type="evidence" value="ECO:0007669"/>
    <property type="project" value="InterPro"/>
</dbReference>
<dbReference type="GO" id="GO:0012505">
    <property type="term" value="C:endomembrane system"/>
    <property type="evidence" value="ECO:0007669"/>
    <property type="project" value="UniProtKB-SubCell"/>
</dbReference>
<dbReference type="Gene3D" id="3.90.550.10">
    <property type="entry name" value="Spore Coat Polysaccharide Biosynthesis Protein SpsA, Chain A"/>
    <property type="match status" value="2"/>
</dbReference>
<dbReference type="Pfam" id="PF03552">
    <property type="entry name" value="Cellulose_synt"/>
    <property type="match status" value="3"/>
</dbReference>
<feature type="binding site" evidence="8">
    <location>
        <position position="198"/>
    </location>
    <ligand>
        <name>UDP-alpha-D-glucose</name>
        <dbReference type="ChEBI" id="CHEBI:58885"/>
    </ligand>
</feature>
<dbReference type="InterPro" id="IPR005150">
    <property type="entry name" value="Cellulose_synth"/>
</dbReference>
<protein>
    <submittedName>
        <fullName evidence="11">Cellulose synthase-like protein</fullName>
    </submittedName>
</protein>
<reference evidence="11 12" key="1">
    <citation type="submission" date="2020-05" db="EMBL/GenBank/DDBJ databases">
        <title>Vigna angularis (adzuki bean) Var. LongXiaoDou No. 4 denovo assembly.</title>
        <authorList>
            <person name="Xiang H."/>
        </authorList>
    </citation>
    <scope>NUCLEOTIDE SEQUENCE [LARGE SCALE GENOMIC DNA]</scope>
    <source>
        <tissue evidence="11">Leaf</tissue>
    </source>
</reference>
<feature type="binding site" evidence="9">
    <location>
        <position position="370"/>
    </location>
    <ligand>
        <name>Mn(2+)</name>
        <dbReference type="ChEBI" id="CHEBI:29035"/>
    </ligand>
</feature>
<comment type="caution">
    <text evidence="11">The sequence shown here is derived from an EMBL/GenBank/DDBJ whole genome shotgun (WGS) entry which is preliminary data.</text>
</comment>
<evidence type="ECO:0000256" key="4">
    <source>
        <dbReference type="ARBA" id="ARBA00022692"/>
    </source>
</evidence>
<evidence type="ECO:0000256" key="1">
    <source>
        <dbReference type="ARBA" id="ARBA00004127"/>
    </source>
</evidence>
<dbReference type="GO" id="GO:0016020">
    <property type="term" value="C:membrane"/>
    <property type="evidence" value="ECO:0007669"/>
    <property type="project" value="InterPro"/>
</dbReference>
<sequence length="777" mass="88294">MGCASIAMPHRTITAAPHRTIFVVVLPLTLKLSRALQGVRRWRFAGLELRKVEEDVRNLQRQHLGCGRILVFCRSVSGFLVIDGEEDDLVVVDGATAAMTLEETVQSWLLLTRLHILIHLLAVVSICYYRISHLLHQPPTAPWILITLAELLLSVIWFLNQSFRWHPVSRTVMTDKLPREDNFPGLDIFVCTLDPEKEPTVQVMDTVVSAVAMDYPSDKLAVYLSDDGGTPVTLYAMKEAGVFAKEWVPFCRKYGVKLRCPKAFFSPMGEDEDLLRHEGFKAHRDLIKAKYEKMQKNIDKFGSDPNNLRLVNDRAPRIEIINEEAGLPLLVYVSRERRPSLPHKFKGGALNTLLRVSGFLSNAPYFLVVDCDMYCNDPTSAKQAMCFFLDPQTSKDTAFVQFPQMFHNLSKKDIYDSQTRTAFKTMWQGMDGLRGPGLSGSDDYLQEAQKYFGNSTGFIESLKIIRGQKTTKKSSSREETLKEALAVCSCSYENNTKWGTEASVDSMLLTSFIYHICTVTGYILHTRGWRSVYLYPKTPCFLGCAPTDIKEGMIQLVKWLSELLLLGFSKYSPFTYGFSSMSIIHSFTYCLITMSSLYAFFFILYGIVPQLCLLKGIPVFPKVTDPWFAVFAFVYVSTQVQHLVEVLSGEGSIEMWWDEQRIWILKSVTSIFAVLEAMKKRLGLNKMKFNLSNKAIDEEKMKKYEEGRFDFQGAAVFMAPMVLLLIINIVGFFGGIWRVLNEKDFQEMFGQLFLVTYVMALSYPILQAIVTMKSKSG</sequence>
<proteinExistence type="predicted"/>
<name>A0A8T0JJT2_PHAAN</name>
<keyword evidence="3" id="KW-0808">Transferase</keyword>
<feature type="transmembrane region" description="Helical" evidence="10">
    <location>
        <begin position="108"/>
        <end position="131"/>
    </location>
</feature>
<dbReference type="AlphaFoldDB" id="A0A8T0JJT2"/>
<feature type="transmembrane region" description="Helical" evidence="10">
    <location>
        <begin position="749"/>
        <end position="770"/>
    </location>
</feature>
<evidence type="ECO:0000313" key="12">
    <source>
        <dbReference type="Proteomes" id="UP000743370"/>
    </source>
</evidence>
<feature type="binding site" evidence="8">
    <location>
        <position position="227"/>
    </location>
    <ligand>
        <name>UDP-alpha-D-glucose</name>
        <dbReference type="ChEBI" id="CHEBI:58885"/>
    </ligand>
</feature>